<dbReference type="EMBL" id="MCFC01000045">
    <property type="protein sequence ID" value="ORY26711.1"/>
    <property type="molecule type" value="Genomic_DNA"/>
</dbReference>
<dbReference type="Proteomes" id="UP000193986">
    <property type="component" value="Unassembled WGS sequence"/>
</dbReference>
<keyword evidence="6" id="KW-1185">Reference proteome</keyword>
<evidence type="ECO:0000256" key="4">
    <source>
        <dbReference type="SAM" id="MobiDB-lite"/>
    </source>
</evidence>
<name>A0A1Y2AVV6_9TREE</name>
<keyword evidence="3" id="KW-0539">Nucleus</keyword>
<dbReference type="GO" id="GO:0000127">
    <property type="term" value="C:transcription factor TFIIIC complex"/>
    <property type="evidence" value="ECO:0007669"/>
    <property type="project" value="TreeGrafter"/>
</dbReference>
<feature type="compositionally biased region" description="Basic and acidic residues" evidence="4">
    <location>
        <begin position="236"/>
        <end position="245"/>
    </location>
</feature>
<dbReference type="AlphaFoldDB" id="A0A1Y2AVV6"/>
<protein>
    <recommendedName>
        <fullName evidence="7">WD40-repeat-containing domain protein</fullName>
    </recommendedName>
</protein>
<dbReference type="SUPFAM" id="SSF50978">
    <property type="entry name" value="WD40 repeat-like"/>
    <property type="match status" value="1"/>
</dbReference>
<keyword evidence="2" id="KW-0804">Transcription</keyword>
<dbReference type="InterPro" id="IPR001680">
    <property type="entry name" value="WD40_rpt"/>
</dbReference>
<comment type="subcellular location">
    <subcellularLocation>
        <location evidence="1">Nucleus</location>
    </subcellularLocation>
</comment>
<organism evidence="5 6">
    <name type="scientific">Naematelia encephala</name>
    <dbReference type="NCBI Taxonomy" id="71784"/>
    <lineage>
        <taxon>Eukaryota</taxon>
        <taxon>Fungi</taxon>
        <taxon>Dikarya</taxon>
        <taxon>Basidiomycota</taxon>
        <taxon>Agaricomycotina</taxon>
        <taxon>Tremellomycetes</taxon>
        <taxon>Tremellales</taxon>
        <taxon>Naemateliaceae</taxon>
        <taxon>Naematelia</taxon>
    </lineage>
</organism>
<proteinExistence type="predicted"/>
<dbReference type="InParanoid" id="A0A1Y2AVV6"/>
<evidence type="ECO:0000313" key="5">
    <source>
        <dbReference type="EMBL" id="ORY26711.1"/>
    </source>
</evidence>
<accession>A0A1Y2AVV6</accession>
<dbReference type="Gene3D" id="2.130.10.10">
    <property type="entry name" value="YVTN repeat-like/Quinoprotein amine dehydrogenase"/>
    <property type="match status" value="1"/>
</dbReference>
<feature type="region of interest" description="Disordered" evidence="4">
    <location>
        <begin position="1"/>
        <end position="100"/>
    </location>
</feature>
<reference evidence="5 6" key="1">
    <citation type="submission" date="2016-07" db="EMBL/GenBank/DDBJ databases">
        <title>Pervasive Adenine N6-methylation of Active Genes in Fungi.</title>
        <authorList>
            <consortium name="DOE Joint Genome Institute"/>
            <person name="Mondo S.J."/>
            <person name="Dannebaum R.O."/>
            <person name="Kuo R.C."/>
            <person name="Labutti K."/>
            <person name="Haridas S."/>
            <person name="Kuo A."/>
            <person name="Salamov A."/>
            <person name="Ahrendt S.R."/>
            <person name="Lipzen A."/>
            <person name="Sullivan W."/>
            <person name="Andreopoulos W.B."/>
            <person name="Clum A."/>
            <person name="Lindquist E."/>
            <person name="Daum C."/>
            <person name="Ramamoorthy G.K."/>
            <person name="Gryganskyi A."/>
            <person name="Culley D."/>
            <person name="Magnuson J.K."/>
            <person name="James T.Y."/>
            <person name="O'Malley M.A."/>
            <person name="Stajich J.E."/>
            <person name="Spatafora J.W."/>
            <person name="Visel A."/>
            <person name="Grigoriev I.V."/>
        </authorList>
    </citation>
    <scope>NUCLEOTIDE SEQUENCE [LARGE SCALE GENOMIC DNA]</scope>
    <source>
        <strain evidence="5 6">68-887.2</strain>
    </source>
</reference>
<dbReference type="GO" id="GO:0006383">
    <property type="term" value="P:transcription by RNA polymerase III"/>
    <property type="evidence" value="ECO:0007669"/>
    <property type="project" value="TreeGrafter"/>
</dbReference>
<dbReference type="FunCoup" id="A0A1Y2AVV6">
    <property type="interactions" value="2"/>
</dbReference>
<dbReference type="InterPro" id="IPR036322">
    <property type="entry name" value="WD40_repeat_dom_sf"/>
</dbReference>
<sequence length="809" mass="89218">MAAHEASGVEEDVVMGREDSDDAASLSSGESNELAPLDNEAGPSKSKGKQRSRVQDDAEIDEAMETGAGDDMPEMEEEEEELKALPDSQGVPKKSSRDGMIFPPMYTSSDIHLFPSAYRQLIKDASTRITKPEPRDQDLRKEKERLRVLDKLRGVGTEAFPTGPTTPFTTRLVEKPGIGGEKLKVANDGGDPNVRRLRYRTVARNSALLEPWEAWQGEAWWPEMFQQPEKKKAKGKGKEREKEDNGGLPSGWTHRSEVRLGLEQIGRIPIDKLELLSKAEAKAFLPRPIDNTSSPSVTVHLGPHDKQLPVRFDLYDYEYSTTKSGFVFSAGGPIWGLDWCPLPERLTAGAFSQLTPRKAAGFGGAQYLAVSVLPNIETNPGIGEKWTGENHACIQIWSVKSPISEKGSKGEMKCEMVLCIDGGPGMEIRWLPLGAWDELNLANDTGTRLPKLGILGVVQLDGSLSFYAVPHPVVIRHMKGAQVESNEPLYIRLRKPLLRIEVDDAACTCFDYINGTRVAVGFSNGHGGVWDIGDALRTGPDELPLPSTYFPIAFSAIRTLAVGRHPPSDINGKPMYDEDPFHVIFGAYDGTTTLLDMRDPTQFVELYRMRTPVLASAWSHQVAAPLDCDVDFAVVIQKFRGRGNVRSHYVTVHRGPIWSVGTSEYHTMLATASSDGSVILNSLQQGWHRRRRAPLFWLRMYEIDYDTYSGEYRIVDDFAPETLLMERAVKNGMTDSKKTKKKAEVDPAISKTASWAPQVGAHKVAWHNGAGLGRAGWLASGGASGLGRVDFVMGEWRNGKVPSDLEVGV</sequence>
<evidence type="ECO:0000256" key="3">
    <source>
        <dbReference type="ARBA" id="ARBA00023242"/>
    </source>
</evidence>
<dbReference type="PANTHER" id="PTHR15052">
    <property type="entry name" value="RNA POLYMERASE III TRANSCRIPTION INITIATION FACTOR COMPLEX SUBUNIT"/>
    <property type="match status" value="1"/>
</dbReference>
<evidence type="ECO:0000256" key="1">
    <source>
        <dbReference type="ARBA" id="ARBA00004123"/>
    </source>
</evidence>
<feature type="region of interest" description="Disordered" evidence="4">
    <location>
        <begin position="226"/>
        <end position="253"/>
    </location>
</feature>
<evidence type="ECO:0000256" key="2">
    <source>
        <dbReference type="ARBA" id="ARBA00023163"/>
    </source>
</evidence>
<dbReference type="InterPro" id="IPR015943">
    <property type="entry name" value="WD40/YVTN_repeat-like_dom_sf"/>
</dbReference>
<dbReference type="SMART" id="SM00320">
    <property type="entry name" value="WD40"/>
    <property type="match status" value="2"/>
</dbReference>
<feature type="compositionally biased region" description="Acidic residues" evidence="4">
    <location>
        <begin position="71"/>
        <end position="81"/>
    </location>
</feature>
<dbReference type="OrthoDB" id="4703at2759"/>
<evidence type="ECO:0000313" key="6">
    <source>
        <dbReference type="Proteomes" id="UP000193986"/>
    </source>
</evidence>
<evidence type="ECO:0008006" key="7">
    <source>
        <dbReference type="Google" id="ProtNLM"/>
    </source>
</evidence>
<comment type="caution">
    <text evidence="5">The sequence shown here is derived from an EMBL/GenBank/DDBJ whole genome shotgun (WGS) entry which is preliminary data.</text>
</comment>
<dbReference type="GO" id="GO:0005634">
    <property type="term" value="C:nucleus"/>
    <property type="evidence" value="ECO:0007669"/>
    <property type="project" value="UniProtKB-SubCell"/>
</dbReference>
<dbReference type="STRING" id="71784.A0A1Y2AVV6"/>
<dbReference type="InterPro" id="IPR052416">
    <property type="entry name" value="GTF3C_component"/>
</dbReference>
<dbReference type="PANTHER" id="PTHR15052:SF2">
    <property type="entry name" value="GENERAL TRANSCRIPTION FACTOR 3C POLYPEPTIDE 2"/>
    <property type="match status" value="1"/>
</dbReference>
<gene>
    <name evidence="5" type="ORF">BCR39DRAFT_560442</name>
</gene>